<dbReference type="SMART" id="SM00216">
    <property type="entry name" value="VWD"/>
    <property type="match status" value="1"/>
</dbReference>
<dbReference type="PANTHER" id="PTHR13802:SF52">
    <property type="entry name" value="MUCIN-4"/>
    <property type="match status" value="1"/>
</dbReference>
<protein>
    <submittedName>
        <fullName evidence="12">Uncharacterized protein</fullName>
    </submittedName>
</protein>
<name>A0A914UNT4_9BILA</name>
<keyword evidence="5" id="KW-1015">Disulfide bond</keyword>
<dbReference type="GO" id="GO:0016020">
    <property type="term" value="C:membrane"/>
    <property type="evidence" value="ECO:0007669"/>
    <property type="project" value="UniProtKB-SubCell"/>
</dbReference>
<keyword evidence="11" id="KW-1185">Reference proteome</keyword>
<dbReference type="GO" id="GO:0007160">
    <property type="term" value="P:cell-matrix adhesion"/>
    <property type="evidence" value="ECO:0007669"/>
    <property type="project" value="InterPro"/>
</dbReference>
<reference evidence="12" key="1">
    <citation type="submission" date="2022-11" db="UniProtKB">
        <authorList>
            <consortium name="WormBaseParasite"/>
        </authorList>
    </citation>
    <scope>IDENTIFICATION</scope>
</reference>
<dbReference type="Pfam" id="PF00094">
    <property type="entry name" value="VWD"/>
    <property type="match status" value="1"/>
</dbReference>
<dbReference type="SMART" id="SM00539">
    <property type="entry name" value="NIDO"/>
    <property type="match status" value="1"/>
</dbReference>
<dbReference type="PROSITE" id="PS51233">
    <property type="entry name" value="VWFD"/>
    <property type="match status" value="1"/>
</dbReference>
<dbReference type="PROSITE" id="PS50856">
    <property type="entry name" value="AMOP"/>
    <property type="match status" value="1"/>
</dbReference>
<comment type="subcellular location">
    <subcellularLocation>
        <location evidence="1">Membrane</location>
    </subcellularLocation>
</comment>
<organism evidence="11 12">
    <name type="scientific">Plectus sambesii</name>
    <dbReference type="NCBI Taxonomy" id="2011161"/>
    <lineage>
        <taxon>Eukaryota</taxon>
        <taxon>Metazoa</taxon>
        <taxon>Ecdysozoa</taxon>
        <taxon>Nematoda</taxon>
        <taxon>Chromadorea</taxon>
        <taxon>Plectida</taxon>
        <taxon>Plectina</taxon>
        <taxon>Plectoidea</taxon>
        <taxon>Plectidae</taxon>
        <taxon>Plectus</taxon>
    </lineage>
</organism>
<dbReference type="SMART" id="SM00723">
    <property type="entry name" value="AMOP"/>
    <property type="match status" value="1"/>
</dbReference>
<evidence type="ECO:0000256" key="5">
    <source>
        <dbReference type="ARBA" id="ARBA00023157"/>
    </source>
</evidence>
<evidence type="ECO:0000256" key="7">
    <source>
        <dbReference type="SAM" id="SignalP"/>
    </source>
</evidence>
<evidence type="ECO:0000256" key="1">
    <source>
        <dbReference type="ARBA" id="ARBA00004370"/>
    </source>
</evidence>
<sequence>MACCMMFVLLLGLLWPVSLAKVAVNDFFPFGVSNGDTVMIRSDDGSSPSIPLSIGFPFFDYLHDSLWVNVNGAISFLSIISTYTPVCTPVQQNFRMIAPYWCDIDIRNTGDIFYRESFDAVVLEKAADEVSSAFPDSRHIRLRWAFVVTWFNVTFFPDTSFDQRPRNTFQAVMTTDGTQSFAIFYYNNMTWTTGQATGGNSSGLGGTPAKAGFDAGDGQTLFMIPGSCTSDIVTIGDRSNVGSPGKWLFRVDNSNVQSAGCSNNFTGNVRVSPSFVNAYGHAPIEITGPCVQGAENATCRFYDPNGNVTDAPAVILGNQTSMKFGCGTPFFYTIGRLRLDLIISINDTQQQLFTGFLYVTTPSDSDAGLQVSVQESPNNTDYYIMTFKWNPLDFGMCAAWYGADPGPPMGLPPCPPNATQAGRDNRYTPDVSCGNLPPPCVFTPNADYCYRDGRQQCCYNNDGEIQVHGGGHASMFNPTVSPFLHALDDLLPWIYCCYDQLDYFCQLYNKKRPSDDGTSYIPPRPAAASGDPHITTFDLLGYTFNGAGEFWMLRNSSVQPVLLQARTEKYSDGGVEKLATIFTAFVMKDQSSPTIQVQKSTIRTVDVLVDGVALDLTIPSFRRLQLDGAQVAVTDDLSVVSVTFPNGMAFQITTISGAFALSAICSEEYKGNKTHGLLGVYDGDDSNDLQAPDGTIVPKNSTRHNHSAFRLVCNNRKPNCHYISFHHISFHHISFHYFNYNRNANYHHTSFHPLSYNTNYHQSRDRQSIHHQQLYSNQSKRKHYTSN</sequence>
<dbReference type="InterPro" id="IPR051495">
    <property type="entry name" value="Epithelial_Barrier/Signaling"/>
</dbReference>
<accession>A0A914UNT4</accession>
<keyword evidence="3" id="KW-1133">Transmembrane helix</keyword>
<dbReference type="PROSITE" id="PS51220">
    <property type="entry name" value="NIDO"/>
    <property type="match status" value="1"/>
</dbReference>
<evidence type="ECO:0000259" key="8">
    <source>
        <dbReference type="PROSITE" id="PS50856"/>
    </source>
</evidence>
<dbReference type="InterPro" id="IPR001846">
    <property type="entry name" value="VWF_type-D"/>
</dbReference>
<evidence type="ECO:0000313" key="12">
    <source>
        <dbReference type="WBParaSite" id="PSAMB.scaffold1107size35874.g11053.t1"/>
    </source>
</evidence>
<evidence type="ECO:0000256" key="6">
    <source>
        <dbReference type="SAM" id="MobiDB-lite"/>
    </source>
</evidence>
<proteinExistence type="predicted"/>
<feature type="domain" description="AMOP" evidence="8">
    <location>
        <begin position="389"/>
        <end position="512"/>
    </location>
</feature>
<keyword evidence="2" id="KW-0812">Transmembrane</keyword>
<feature type="domain" description="NIDO" evidence="9">
    <location>
        <begin position="99"/>
        <end position="254"/>
    </location>
</feature>
<evidence type="ECO:0000256" key="2">
    <source>
        <dbReference type="ARBA" id="ARBA00022692"/>
    </source>
</evidence>
<dbReference type="Proteomes" id="UP000887566">
    <property type="component" value="Unplaced"/>
</dbReference>
<dbReference type="PANTHER" id="PTHR13802">
    <property type="entry name" value="MUCIN 4-RELATED"/>
    <property type="match status" value="1"/>
</dbReference>
<dbReference type="Pfam" id="PF06119">
    <property type="entry name" value="NIDO"/>
    <property type="match status" value="1"/>
</dbReference>
<evidence type="ECO:0000313" key="11">
    <source>
        <dbReference type="Proteomes" id="UP000887566"/>
    </source>
</evidence>
<evidence type="ECO:0000259" key="10">
    <source>
        <dbReference type="PROSITE" id="PS51233"/>
    </source>
</evidence>
<dbReference type="AlphaFoldDB" id="A0A914UNT4"/>
<feature type="domain" description="VWFD" evidence="10">
    <location>
        <begin position="524"/>
        <end position="721"/>
    </location>
</feature>
<feature type="region of interest" description="Disordered" evidence="6">
    <location>
        <begin position="762"/>
        <end position="787"/>
    </location>
</feature>
<dbReference type="InterPro" id="IPR003886">
    <property type="entry name" value="NIDO_dom"/>
</dbReference>
<feature type="chain" id="PRO_5037012121" evidence="7">
    <location>
        <begin position="21"/>
        <end position="787"/>
    </location>
</feature>
<feature type="signal peptide" evidence="7">
    <location>
        <begin position="1"/>
        <end position="20"/>
    </location>
</feature>
<dbReference type="InterPro" id="IPR005533">
    <property type="entry name" value="AMOP_dom"/>
</dbReference>
<evidence type="ECO:0000256" key="3">
    <source>
        <dbReference type="ARBA" id="ARBA00022989"/>
    </source>
</evidence>
<evidence type="ECO:0000256" key="4">
    <source>
        <dbReference type="ARBA" id="ARBA00023136"/>
    </source>
</evidence>
<keyword evidence="4" id="KW-0472">Membrane</keyword>
<dbReference type="WBParaSite" id="PSAMB.scaffold1107size35874.g11053.t1">
    <property type="protein sequence ID" value="PSAMB.scaffold1107size35874.g11053.t1"/>
    <property type="gene ID" value="PSAMB.scaffold1107size35874.g11053"/>
</dbReference>
<evidence type="ECO:0000259" key="9">
    <source>
        <dbReference type="PROSITE" id="PS51220"/>
    </source>
</evidence>
<keyword evidence="7" id="KW-0732">Signal</keyword>